<dbReference type="SMART" id="SM01100">
    <property type="entry name" value="CRAL_TRIO_N"/>
    <property type="match status" value="1"/>
</dbReference>
<gene>
    <name evidence="2" type="ORF">AFUS01_LOCUS33042</name>
</gene>
<dbReference type="InterPro" id="IPR011074">
    <property type="entry name" value="CRAL/TRIO_N_dom"/>
</dbReference>
<keyword evidence="3" id="KW-1185">Reference proteome</keyword>
<reference evidence="2" key="1">
    <citation type="submission" date="2021-06" db="EMBL/GenBank/DDBJ databases">
        <authorList>
            <person name="Hodson N. C."/>
            <person name="Mongue J. A."/>
            <person name="Jaron S. K."/>
        </authorList>
    </citation>
    <scope>NUCLEOTIDE SEQUENCE</scope>
</reference>
<accession>A0A8J2KT68</accession>
<dbReference type="AlphaFoldDB" id="A0A8J2KT68"/>
<evidence type="ECO:0000259" key="1">
    <source>
        <dbReference type="SMART" id="SM01100"/>
    </source>
</evidence>
<protein>
    <recommendedName>
        <fullName evidence="1">CRAL/TRIO N-terminal domain-containing protein</fullName>
    </recommendedName>
</protein>
<organism evidence="2 3">
    <name type="scientific">Allacma fusca</name>
    <dbReference type="NCBI Taxonomy" id="39272"/>
    <lineage>
        <taxon>Eukaryota</taxon>
        <taxon>Metazoa</taxon>
        <taxon>Ecdysozoa</taxon>
        <taxon>Arthropoda</taxon>
        <taxon>Hexapoda</taxon>
        <taxon>Collembola</taxon>
        <taxon>Symphypleona</taxon>
        <taxon>Sminthuridae</taxon>
        <taxon>Allacma</taxon>
    </lineage>
</organism>
<dbReference type="Proteomes" id="UP000708208">
    <property type="component" value="Unassembled WGS sequence"/>
</dbReference>
<feature type="domain" description="CRAL/TRIO N-terminal" evidence="1">
    <location>
        <begin position="38"/>
        <end position="63"/>
    </location>
</feature>
<name>A0A8J2KT68_9HEXA</name>
<dbReference type="EMBL" id="CAJVCH010527462">
    <property type="protein sequence ID" value="CAG7822789.1"/>
    <property type="molecule type" value="Genomic_DNA"/>
</dbReference>
<evidence type="ECO:0000313" key="3">
    <source>
        <dbReference type="Proteomes" id="UP000708208"/>
    </source>
</evidence>
<evidence type="ECO:0000313" key="2">
    <source>
        <dbReference type="EMBL" id="CAG7822789.1"/>
    </source>
</evidence>
<sequence>MPNSSSIKGRARTAAEIAIENLRAKVLDLQLEDGMIMDDLYLLRWLKARGMDPDKAERMLRRVSESEIVYSNINGLHKKFMRPKILILMQFYGFD</sequence>
<comment type="caution">
    <text evidence="2">The sequence shown here is derived from an EMBL/GenBank/DDBJ whole genome shotgun (WGS) entry which is preliminary data.</text>
</comment>
<proteinExistence type="predicted"/>
<dbReference type="OrthoDB" id="6146271at2759"/>